<dbReference type="Proteomes" id="UP000294802">
    <property type="component" value="Unassembled WGS sequence"/>
</dbReference>
<keyword evidence="2" id="KW-1185">Reference proteome</keyword>
<dbReference type="OrthoDB" id="2679642at2"/>
<dbReference type="AlphaFoldDB" id="A0A4R6BSY4"/>
<dbReference type="Gene3D" id="3.30.310.100">
    <property type="entry name" value="YugN-like"/>
    <property type="match status" value="1"/>
</dbReference>
<dbReference type="SUPFAM" id="SSF160755">
    <property type="entry name" value="YugN-like"/>
    <property type="match status" value="1"/>
</dbReference>
<dbReference type="RefSeq" id="WP_133444375.1">
    <property type="nucleotide sequence ID" value="NZ_SCWB01000015.1"/>
</dbReference>
<name>A0A4R6BSY4_9STAP</name>
<proteinExistence type="predicted"/>
<protein>
    <recommendedName>
        <fullName evidence="3">YugN-like family protein</fullName>
    </recommendedName>
</protein>
<accession>A0A4R6BSY4</accession>
<comment type="caution">
    <text evidence="1">The sequence shown here is derived from an EMBL/GenBank/DDBJ whole genome shotgun (WGS) entry which is preliminary data.</text>
</comment>
<dbReference type="Pfam" id="PF08868">
    <property type="entry name" value="YugN"/>
    <property type="match status" value="1"/>
</dbReference>
<evidence type="ECO:0008006" key="3">
    <source>
        <dbReference type="Google" id="ProtNLM"/>
    </source>
</evidence>
<gene>
    <name evidence="1" type="ORF">ERX29_09110</name>
</gene>
<organism evidence="1 2">
    <name type="scientific">Macrococcus lamae</name>
    <dbReference type="NCBI Taxonomy" id="198484"/>
    <lineage>
        <taxon>Bacteria</taxon>
        <taxon>Bacillati</taxon>
        <taxon>Bacillota</taxon>
        <taxon>Bacilli</taxon>
        <taxon>Bacillales</taxon>
        <taxon>Staphylococcaceae</taxon>
        <taxon>Macrococcus</taxon>
    </lineage>
</organism>
<sequence>MVFENSGIENIVAEQTLIQHVMNKHGFNLGGHWDYERVTYDLKYQIEEGVYYLRIPGYAVDGDVGARNATLQMMDPYLGKHYYPTGIEYGEDEYFPEAMVEHCKRTVMNVSNDLRSLLA</sequence>
<reference evidence="1 2" key="1">
    <citation type="submission" date="2019-01" db="EMBL/GenBank/DDBJ databases">
        <title>Draft genome sequences of the type strains of six Macrococcus species.</title>
        <authorList>
            <person name="Mazhar S."/>
            <person name="Altermann E."/>
            <person name="Hill C."/>
            <person name="Mcauliffe O."/>
        </authorList>
    </citation>
    <scope>NUCLEOTIDE SEQUENCE [LARGE SCALE GENOMIC DNA]</scope>
    <source>
        <strain evidence="1 2">CCM4815</strain>
    </source>
</reference>
<dbReference type="InterPro" id="IPR036491">
    <property type="entry name" value="YugN-like_sf"/>
</dbReference>
<dbReference type="InterPro" id="IPR014967">
    <property type="entry name" value="Uncharacterised_YugN-like"/>
</dbReference>
<evidence type="ECO:0000313" key="1">
    <source>
        <dbReference type="EMBL" id="TDM07364.1"/>
    </source>
</evidence>
<dbReference type="EMBL" id="SCWB01000015">
    <property type="protein sequence ID" value="TDM07364.1"/>
    <property type="molecule type" value="Genomic_DNA"/>
</dbReference>
<evidence type="ECO:0000313" key="2">
    <source>
        <dbReference type="Proteomes" id="UP000294802"/>
    </source>
</evidence>